<evidence type="ECO:0000256" key="1">
    <source>
        <dbReference type="ARBA" id="ARBA00009500"/>
    </source>
</evidence>
<reference evidence="8" key="1">
    <citation type="submission" date="2025-08" db="UniProtKB">
        <authorList>
            <consortium name="RefSeq"/>
        </authorList>
    </citation>
    <scope>IDENTIFICATION</scope>
    <source>
        <tissue evidence="8">Sperm</tissue>
    </source>
</reference>
<dbReference type="InterPro" id="IPR042178">
    <property type="entry name" value="Serpin_sf_1"/>
</dbReference>
<dbReference type="RefSeq" id="XP_032802955.1">
    <property type="nucleotide sequence ID" value="XM_032947064.1"/>
</dbReference>
<dbReference type="Pfam" id="PF00079">
    <property type="entry name" value="Serpin"/>
    <property type="match status" value="1"/>
</dbReference>
<accession>A0AAJ7WME6</accession>
<evidence type="ECO:0000259" key="6">
    <source>
        <dbReference type="SMART" id="SM00093"/>
    </source>
</evidence>
<keyword evidence="2 5" id="KW-0732">Signal</keyword>
<evidence type="ECO:0000313" key="7">
    <source>
        <dbReference type="Proteomes" id="UP001318040"/>
    </source>
</evidence>
<proteinExistence type="inferred from homology"/>
<evidence type="ECO:0000313" key="8">
    <source>
        <dbReference type="RefSeq" id="XP_032802955.1"/>
    </source>
</evidence>
<dbReference type="InterPro" id="IPR000215">
    <property type="entry name" value="Serpin_fam"/>
</dbReference>
<dbReference type="Gene3D" id="2.30.39.10">
    <property type="entry name" value="Alpha-1-antitrypsin, domain 1"/>
    <property type="match status" value="1"/>
</dbReference>
<dbReference type="PRINTS" id="PR00780">
    <property type="entry name" value="LEUSERPINII"/>
</dbReference>
<dbReference type="FunFam" id="2.10.310.10:FF:000001">
    <property type="entry name" value="Serpin family A member 1"/>
    <property type="match status" value="1"/>
</dbReference>
<dbReference type="PANTHER" id="PTHR11461">
    <property type="entry name" value="SERINE PROTEASE INHIBITOR, SERPIN"/>
    <property type="match status" value="1"/>
</dbReference>
<dbReference type="InterPro" id="IPR023796">
    <property type="entry name" value="Serpin_dom"/>
</dbReference>
<name>A0AAJ7WME6_PETMA</name>
<dbReference type="SMART" id="SM00093">
    <property type="entry name" value="SERPIN"/>
    <property type="match status" value="1"/>
</dbReference>
<dbReference type="AlphaFoldDB" id="A0AAJ7WME6"/>
<evidence type="ECO:0000256" key="4">
    <source>
        <dbReference type="RuleBase" id="RU000411"/>
    </source>
</evidence>
<dbReference type="Proteomes" id="UP001318040">
    <property type="component" value="Chromosome 5"/>
</dbReference>
<dbReference type="CTD" id="3053"/>
<evidence type="ECO:0000256" key="5">
    <source>
        <dbReference type="SAM" id="SignalP"/>
    </source>
</evidence>
<evidence type="ECO:0000256" key="2">
    <source>
        <dbReference type="ARBA" id="ARBA00022729"/>
    </source>
</evidence>
<protein>
    <submittedName>
        <fullName evidence="8">Heparin cofactor 2</fullName>
    </submittedName>
</protein>
<dbReference type="GO" id="GO:0005615">
    <property type="term" value="C:extracellular space"/>
    <property type="evidence" value="ECO:0007669"/>
    <property type="project" value="InterPro"/>
</dbReference>
<dbReference type="PROSITE" id="PS00284">
    <property type="entry name" value="SERPIN"/>
    <property type="match status" value="1"/>
</dbReference>
<dbReference type="KEGG" id="pmrn:116939106"/>
<organism evidence="7 8">
    <name type="scientific">Petromyzon marinus</name>
    <name type="common">Sea lamprey</name>
    <dbReference type="NCBI Taxonomy" id="7757"/>
    <lineage>
        <taxon>Eukaryota</taxon>
        <taxon>Metazoa</taxon>
        <taxon>Chordata</taxon>
        <taxon>Craniata</taxon>
        <taxon>Vertebrata</taxon>
        <taxon>Cyclostomata</taxon>
        <taxon>Hyperoartia</taxon>
        <taxon>Petromyzontiformes</taxon>
        <taxon>Petromyzontidae</taxon>
        <taxon>Petromyzon</taxon>
    </lineage>
</organism>
<feature type="signal peptide" evidence="5">
    <location>
        <begin position="1"/>
        <end position="36"/>
    </location>
</feature>
<keyword evidence="7" id="KW-1185">Reference proteome</keyword>
<dbReference type="GO" id="GO:0004867">
    <property type="term" value="F:serine-type endopeptidase inhibitor activity"/>
    <property type="evidence" value="ECO:0007669"/>
    <property type="project" value="InterPro"/>
</dbReference>
<dbReference type="Gene3D" id="3.30.497.10">
    <property type="entry name" value="Antithrombin, subunit I, domain 2"/>
    <property type="match status" value="1"/>
</dbReference>
<keyword evidence="3" id="KW-0325">Glycoprotein</keyword>
<dbReference type="FunFam" id="2.30.39.10:FF:000003">
    <property type="entry name" value="alpha-1-antitrypsin isoform X1"/>
    <property type="match status" value="1"/>
</dbReference>
<comment type="similarity">
    <text evidence="1 4">Belongs to the serpin family.</text>
</comment>
<feature type="domain" description="Serpin" evidence="6">
    <location>
        <begin position="153"/>
        <end position="516"/>
    </location>
</feature>
<dbReference type="InterPro" id="IPR042185">
    <property type="entry name" value="Serpin_sf_2"/>
</dbReference>
<dbReference type="PANTHER" id="PTHR11461:SF30">
    <property type="entry name" value="HEPARIN COFACTOR 2"/>
    <property type="match status" value="1"/>
</dbReference>
<dbReference type="SUPFAM" id="SSF56574">
    <property type="entry name" value="Serpins"/>
    <property type="match status" value="1"/>
</dbReference>
<dbReference type="InterPro" id="IPR036186">
    <property type="entry name" value="Serpin_sf"/>
</dbReference>
<dbReference type="InterPro" id="IPR023795">
    <property type="entry name" value="Serpin_CS"/>
</dbReference>
<sequence>MFPSIDTKFQTKRGSPATMFLYGLIFALSVLQWVEGQDQTKTAVDVNKDAQLSFSRYPNKPSDSLMDDTLALELDGFTDEDSLEDYIDFDKLLNEDDDYPDEIDDINEDGSTSVTVDAEKLVDASFNKKLFLRRFQGKTRIQRLSIVNSDFAFNLYRSVSESTPPGENLLLAPLGISSTLGMIALGANGGTHKEIYKALGFESLVDSSSKYNISTVHKLFHRLNHRLFRHNFGYTLKSASALYLQRRWPLLPSYQQCLRKTYFAEAHTVDFKDPATVQRINRWVSSATKGTISDAVTNIDPSTVFLVINSVYFKGPWEIKFSKHQTSVRSFRLNDKETVKVQMMQTKASFLVTTDHELGCDILQLAYQGNVSMILAVPHKLKGGLKTLERALSFDLLEKWLQAMTNRTRDVIIPKFNLQQKYNLKNNLKELGVTELFQANADLSGMTGAKDVQVSSFQHQGFIKIDEEGSEAAAVTTVGFTPLTSHNRFVADRPFVFIVYEHHTMSVLFLGQVSNPAKN</sequence>
<feature type="chain" id="PRO_5042550520" evidence="5">
    <location>
        <begin position="37"/>
        <end position="519"/>
    </location>
</feature>
<evidence type="ECO:0000256" key="3">
    <source>
        <dbReference type="ARBA" id="ARBA00023180"/>
    </source>
</evidence>
<gene>
    <name evidence="8" type="primary">SERPIND1</name>
</gene>